<protein>
    <submittedName>
        <fullName evidence="1">Uncharacterized protein</fullName>
    </submittedName>
</protein>
<dbReference type="Proteomes" id="UP001596001">
    <property type="component" value="Unassembled WGS sequence"/>
</dbReference>
<keyword evidence="2" id="KW-1185">Reference proteome</keyword>
<evidence type="ECO:0000313" key="2">
    <source>
        <dbReference type="Proteomes" id="UP001596001"/>
    </source>
</evidence>
<evidence type="ECO:0000313" key="1">
    <source>
        <dbReference type="EMBL" id="MFC4788276.1"/>
    </source>
</evidence>
<comment type="caution">
    <text evidence="1">The sequence shown here is derived from an EMBL/GenBank/DDBJ whole genome shotgun (WGS) entry which is preliminary data.</text>
</comment>
<dbReference type="EMBL" id="JBHSHJ010000003">
    <property type="protein sequence ID" value="MFC4788276.1"/>
    <property type="molecule type" value="Genomic_DNA"/>
</dbReference>
<gene>
    <name evidence="1" type="ORF">ACFO6X_04665</name>
</gene>
<sequence length="196" mass="21775">MAHHLAELLDQSRTLKGEKKKQAETAATDLILRLWSSREALPGAAYPLKALGRPLSVLRLLGEESSPFSARHSRTEEALLADAFDGLRKLVAHGVLLFSARLDEHPEDNVTTPFLVDEERRSIEALNLWVEHFKQARKPSVSIVDFSIAAPDAKPSPDPDPETLTEEARAKRAFVEEIDRLQTTLSKLKDRLVPGG</sequence>
<reference evidence="2" key="1">
    <citation type="journal article" date="2019" name="Int. J. Syst. Evol. Microbiol.">
        <title>The Global Catalogue of Microorganisms (GCM) 10K type strain sequencing project: providing services to taxonomists for standard genome sequencing and annotation.</title>
        <authorList>
            <consortium name="The Broad Institute Genomics Platform"/>
            <consortium name="The Broad Institute Genome Sequencing Center for Infectious Disease"/>
            <person name="Wu L."/>
            <person name="Ma J."/>
        </authorList>
    </citation>
    <scope>NUCLEOTIDE SEQUENCE [LARGE SCALE GENOMIC DNA]</scope>
    <source>
        <strain evidence="2">CCUG 49452</strain>
    </source>
</reference>
<accession>A0ABV9Q9W4</accession>
<organism evidence="1 2">
    <name type="scientific">Giesbergeria sinuosa</name>
    <dbReference type="NCBI Taxonomy" id="80883"/>
    <lineage>
        <taxon>Bacteria</taxon>
        <taxon>Pseudomonadati</taxon>
        <taxon>Pseudomonadota</taxon>
        <taxon>Betaproteobacteria</taxon>
        <taxon>Burkholderiales</taxon>
        <taxon>Comamonadaceae</taxon>
        <taxon>Giesbergeria</taxon>
    </lineage>
</organism>
<proteinExistence type="predicted"/>
<name>A0ABV9Q9W4_9BURK</name>